<dbReference type="EMBL" id="CADCTD010000076">
    <property type="protein sequence ID" value="CAA9247285.1"/>
    <property type="molecule type" value="Genomic_DNA"/>
</dbReference>
<feature type="compositionally biased region" description="Basic residues" evidence="1">
    <location>
        <begin position="146"/>
        <end position="161"/>
    </location>
</feature>
<protein>
    <submittedName>
        <fullName evidence="2">BUG/TctC family periplasmic protein</fullName>
    </submittedName>
</protein>
<feature type="compositionally biased region" description="Basic and acidic residues" evidence="1">
    <location>
        <begin position="122"/>
        <end position="131"/>
    </location>
</feature>
<proteinExistence type="predicted"/>
<feature type="compositionally biased region" description="Low complexity" evidence="1">
    <location>
        <begin position="7"/>
        <end position="20"/>
    </location>
</feature>
<organism evidence="2">
    <name type="scientific">uncultured Craurococcus sp</name>
    <dbReference type="NCBI Taxonomy" id="1135998"/>
    <lineage>
        <taxon>Bacteria</taxon>
        <taxon>Pseudomonadati</taxon>
        <taxon>Pseudomonadota</taxon>
        <taxon>Alphaproteobacteria</taxon>
        <taxon>Acetobacterales</taxon>
        <taxon>Acetobacteraceae</taxon>
        <taxon>Craurococcus</taxon>
        <taxon>environmental samples</taxon>
    </lineage>
</organism>
<reference evidence="2" key="1">
    <citation type="submission" date="2020-02" db="EMBL/GenBank/DDBJ databases">
        <authorList>
            <person name="Meier V. D."/>
        </authorList>
    </citation>
    <scope>NUCLEOTIDE SEQUENCE</scope>
    <source>
        <strain evidence="2">AVDCRST_MAG27</strain>
    </source>
</reference>
<feature type="non-terminal residue" evidence="2">
    <location>
        <position position="1"/>
    </location>
</feature>
<feature type="compositionally biased region" description="Gly residues" evidence="1">
    <location>
        <begin position="43"/>
        <end position="62"/>
    </location>
</feature>
<feature type="region of interest" description="Disordered" evidence="1">
    <location>
        <begin position="1"/>
        <end position="325"/>
    </location>
</feature>
<evidence type="ECO:0000313" key="2">
    <source>
        <dbReference type="EMBL" id="CAA9247285.1"/>
    </source>
</evidence>
<feature type="compositionally biased region" description="Basic residues" evidence="1">
    <location>
        <begin position="198"/>
        <end position="208"/>
    </location>
</feature>
<feature type="non-terminal residue" evidence="2">
    <location>
        <position position="325"/>
    </location>
</feature>
<evidence type="ECO:0000256" key="1">
    <source>
        <dbReference type="SAM" id="MobiDB-lite"/>
    </source>
</evidence>
<dbReference type="AlphaFoldDB" id="A0A6J4IAV4"/>
<accession>A0A6J4IAV4</accession>
<name>A0A6J4IAV4_9PROT</name>
<gene>
    <name evidence="2" type="ORF">AVDCRST_MAG27-1835</name>
</gene>
<feature type="compositionally biased region" description="Basic residues" evidence="1">
    <location>
        <begin position="29"/>
        <end position="40"/>
    </location>
</feature>
<sequence>DAPPAACPAAPAGCLAGLGLPRPPDHAGHGLRARRLHRYRGAAAGGPAGGQSRAGGAGGGGEPARRRGHRRQRLAAAAGAGRAHHHAGRELFACHRPGGAGRRHALQSGDRFLPSRRHRHRAAADDREQGLSRRNRARGAGPAARRPARERHLRHLRRRHDRASGPRDAGARSQDALRPRALSQRRANADGDLPGRGAVRHRRARLRRAAGAGRHGAGHRGDRQPPLPLLPRPADPRRGRRARLRHRYLEHHPRPARHAGPAPGGAEPRPGRLPRRAGAAAAAADGRRRCLDGAQRPGRCTRLPRAGGGEVPHRGGADGGQAGAL</sequence>
<feature type="compositionally biased region" description="Low complexity" evidence="1">
    <location>
        <begin position="258"/>
        <end position="268"/>
    </location>
</feature>
<feature type="compositionally biased region" description="Basic residues" evidence="1">
    <location>
        <begin position="238"/>
        <end position="257"/>
    </location>
</feature>